<proteinExistence type="predicted"/>
<name>A0ABP7WSE9_9SPHI</name>
<feature type="signal peptide" evidence="3">
    <location>
        <begin position="1"/>
        <end position="25"/>
    </location>
</feature>
<evidence type="ECO:0000313" key="4">
    <source>
        <dbReference type="EMBL" id="GAA4095658.1"/>
    </source>
</evidence>
<evidence type="ECO:0000256" key="1">
    <source>
        <dbReference type="SAM" id="Coils"/>
    </source>
</evidence>
<keyword evidence="2" id="KW-1133">Transmembrane helix</keyword>
<dbReference type="Proteomes" id="UP001500841">
    <property type="component" value="Unassembled WGS sequence"/>
</dbReference>
<feature type="chain" id="PRO_5046021391" evidence="3">
    <location>
        <begin position="26"/>
        <end position="274"/>
    </location>
</feature>
<organism evidence="4 5">
    <name type="scientific">Mucilaginibacter panaciglaebae</name>
    <dbReference type="NCBI Taxonomy" id="502331"/>
    <lineage>
        <taxon>Bacteria</taxon>
        <taxon>Pseudomonadati</taxon>
        <taxon>Bacteroidota</taxon>
        <taxon>Sphingobacteriia</taxon>
        <taxon>Sphingobacteriales</taxon>
        <taxon>Sphingobacteriaceae</taxon>
        <taxon>Mucilaginibacter</taxon>
    </lineage>
</organism>
<evidence type="ECO:0000256" key="2">
    <source>
        <dbReference type="SAM" id="Phobius"/>
    </source>
</evidence>
<evidence type="ECO:0000256" key="3">
    <source>
        <dbReference type="SAM" id="SignalP"/>
    </source>
</evidence>
<evidence type="ECO:0000313" key="5">
    <source>
        <dbReference type="Proteomes" id="UP001500841"/>
    </source>
</evidence>
<protein>
    <submittedName>
        <fullName evidence="4">Uncharacterized protein</fullName>
    </submittedName>
</protein>
<keyword evidence="2" id="KW-0812">Transmembrane</keyword>
<feature type="coiled-coil region" evidence="1">
    <location>
        <begin position="235"/>
        <end position="273"/>
    </location>
</feature>
<keyword evidence="5" id="KW-1185">Reference proteome</keyword>
<dbReference type="RefSeq" id="WP_345103198.1">
    <property type="nucleotide sequence ID" value="NZ_BAABCV010000006.1"/>
</dbReference>
<keyword evidence="2" id="KW-0472">Membrane</keyword>
<accession>A0ABP7WSE9</accession>
<keyword evidence="1" id="KW-0175">Coiled coil</keyword>
<comment type="caution">
    <text evidence="4">The sequence shown here is derived from an EMBL/GenBank/DDBJ whole genome shotgun (WGS) entry which is preliminary data.</text>
</comment>
<reference evidence="5" key="1">
    <citation type="journal article" date="2019" name="Int. J. Syst. Evol. Microbiol.">
        <title>The Global Catalogue of Microorganisms (GCM) 10K type strain sequencing project: providing services to taxonomists for standard genome sequencing and annotation.</title>
        <authorList>
            <consortium name="The Broad Institute Genomics Platform"/>
            <consortium name="The Broad Institute Genome Sequencing Center for Infectious Disease"/>
            <person name="Wu L."/>
            <person name="Ma J."/>
        </authorList>
    </citation>
    <scope>NUCLEOTIDE SEQUENCE [LARGE SCALE GENOMIC DNA]</scope>
    <source>
        <strain evidence="5">JCM 17085</strain>
    </source>
</reference>
<feature type="transmembrane region" description="Helical" evidence="2">
    <location>
        <begin position="201"/>
        <end position="219"/>
    </location>
</feature>
<dbReference type="EMBL" id="BAABCV010000006">
    <property type="protein sequence ID" value="GAA4095658.1"/>
    <property type="molecule type" value="Genomic_DNA"/>
</dbReference>
<keyword evidence="3" id="KW-0732">Signal</keyword>
<gene>
    <name evidence="4" type="ORF">GCM10022392_18420</name>
</gene>
<sequence length="274" mass="30287">MKNYFMLRLPLLLLALFGYLAIASAQDSVNKAVVKKPATVAKPATAKPGGIPINPKTGKPYSRYGYGTYAKTYRERLKADSIKKAASTSSTVATTTPVTQADTQPAATAPKVDKSLYGQYQYLLTKVYNYQRPFVDAIWKNYTDTLRGVHNQLKAANDKITEQAKTITGLQADVAAKEQALTQTDSISFLGIDLTKSSYNLIMWGLVLVIGAIAAIVIARTGSSRKEAIYRITLYNELEEEFKTFKAKANEKEKKLARELQTERNKLDELTGRG</sequence>